<sequence length="48" mass="5443">MDALNLSAIEALLLKLETLLSRKDFLSYCQIWCIAPVSLCVWLNMAID</sequence>
<evidence type="ECO:0000256" key="1">
    <source>
        <dbReference type="SAM" id="Phobius"/>
    </source>
</evidence>
<name>Q5WTQ8_LEGPL</name>
<evidence type="ECO:0000313" key="3">
    <source>
        <dbReference type="Proteomes" id="UP000002517"/>
    </source>
</evidence>
<evidence type="ECO:0000313" key="2">
    <source>
        <dbReference type="EMBL" id="CAH16705.1"/>
    </source>
</evidence>
<feature type="transmembrane region" description="Helical" evidence="1">
    <location>
        <begin position="25"/>
        <end position="47"/>
    </location>
</feature>
<dbReference type="LegioList" id="lpl2465"/>
<keyword evidence="1" id="KW-0472">Membrane</keyword>
<accession>Q5WTQ8</accession>
<dbReference type="KEGG" id="lpf:lpl2465"/>
<organism evidence="2 3">
    <name type="scientific">Legionella pneumophila (strain Lens)</name>
    <dbReference type="NCBI Taxonomy" id="297245"/>
    <lineage>
        <taxon>Bacteria</taxon>
        <taxon>Pseudomonadati</taxon>
        <taxon>Pseudomonadota</taxon>
        <taxon>Gammaproteobacteria</taxon>
        <taxon>Legionellales</taxon>
        <taxon>Legionellaceae</taxon>
        <taxon>Legionella</taxon>
    </lineage>
</organism>
<dbReference type="EMBL" id="CR628337">
    <property type="protein sequence ID" value="CAH16705.1"/>
    <property type="molecule type" value="Genomic_DNA"/>
</dbReference>
<dbReference type="AlphaFoldDB" id="Q5WTQ8"/>
<proteinExistence type="predicted"/>
<dbReference type="HOGENOM" id="CLU_3154372_0_0_6"/>
<keyword evidence="1" id="KW-1133">Transmembrane helix</keyword>
<dbReference type="Proteomes" id="UP000002517">
    <property type="component" value="Chromosome"/>
</dbReference>
<keyword evidence="1" id="KW-0812">Transmembrane</keyword>
<gene>
    <name evidence="2" type="ordered locus">lpl2465</name>
</gene>
<reference evidence="2 3" key="1">
    <citation type="journal article" date="2004" name="Nat. Genet.">
        <title>Evidence in the Legionella pneumophila genome for exploitation of host cell functions and high genome plasticity.</title>
        <authorList>
            <person name="Cazalet C."/>
            <person name="Rusniok C."/>
            <person name="Bruggemann H."/>
            <person name="Zidane N."/>
            <person name="Magnier A."/>
            <person name="Ma L."/>
            <person name="Tichit M."/>
            <person name="Jarraud S."/>
            <person name="Bouchier C."/>
            <person name="Vandenesch F."/>
            <person name="Kunst F."/>
            <person name="Etienne J."/>
            <person name="Glaser P."/>
            <person name="Buchrieser C."/>
        </authorList>
    </citation>
    <scope>NUCLEOTIDE SEQUENCE [LARGE SCALE GENOMIC DNA]</scope>
    <source>
        <strain evidence="2 3">Lens</strain>
    </source>
</reference>
<protein>
    <submittedName>
        <fullName evidence="2">Uncharacterized protein</fullName>
    </submittedName>
</protein>